<dbReference type="RefSeq" id="WP_260904963.1">
    <property type="nucleotide sequence ID" value="NZ_JAOCZP010000005.1"/>
</dbReference>
<sequence length="344" mass="37186">MKINAIWKAIAVASLVLAGATSTQAQSVEEFYSQNDITMVVGTAAGGSTDFFARTMAPYLSKYIPGNPDIIVQNKPGAGGLIAAAELQTTMPSDGSYIATLQRNNFTDPLLSDERVDFDAREVKHIGSVGKEIYVIFQYPDDPGTTTVEEALNHEMVLAATGSGSANYTYPLLVNALLGGKLKLVPGYSGNEEQALAIERGEADGRAGTYSMTQRGQLKQWQEDGKLHYVLQFALEDHPDLAGVPNVFDAIKDDETRRIFRFMLIPQGLGRIFSAPGDIPEDRLAALREAFVQAAEDPGFIAEMERSGAEAEYTTGEELQEIAEELMGTPPAIVDRIKTLISGS</sequence>
<feature type="chain" id="PRO_5045484856" evidence="2">
    <location>
        <begin position="26"/>
        <end position="344"/>
    </location>
</feature>
<evidence type="ECO:0000256" key="2">
    <source>
        <dbReference type="SAM" id="SignalP"/>
    </source>
</evidence>
<reference evidence="3 4" key="1">
    <citation type="submission" date="2022-09" db="EMBL/GenBank/DDBJ databases">
        <title>Chelativorans salina sp. nov., a novel slightly halophilic bacterium isolated from a saline lake sediment enrichment.</title>
        <authorList>
            <person name="Gao L."/>
            <person name="Fang B.-Z."/>
            <person name="Li W.-J."/>
        </authorList>
    </citation>
    <scope>NUCLEOTIDE SEQUENCE [LARGE SCALE GENOMIC DNA]</scope>
    <source>
        <strain evidence="3 4">EGI FJ00035</strain>
    </source>
</reference>
<evidence type="ECO:0000313" key="4">
    <source>
        <dbReference type="Proteomes" id="UP001320831"/>
    </source>
</evidence>
<dbReference type="PANTHER" id="PTHR42928">
    <property type="entry name" value="TRICARBOXYLATE-BINDING PROTEIN"/>
    <property type="match status" value="1"/>
</dbReference>
<dbReference type="InterPro" id="IPR005064">
    <property type="entry name" value="BUG"/>
</dbReference>
<dbReference type="Gene3D" id="3.40.190.10">
    <property type="entry name" value="Periplasmic binding protein-like II"/>
    <property type="match status" value="1"/>
</dbReference>
<dbReference type="Gene3D" id="3.40.190.150">
    <property type="entry name" value="Bordetella uptake gene, domain 1"/>
    <property type="match status" value="1"/>
</dbReference>
<name>A0ABT2LQE8_9HYPH</name>
<gene>
    <name evidence="3" type="ORF">N5A92_17240</name>
</gene>
<evidence type="ECO:0000256" key="1">
    <source>
        <dbReference type="ARBA" id="ARBA00006987"/>
    </source>
</evidence>
<comment type="caution">
    <text evidence="3">The sequence shown here is derived from an EMBL/GenBank/DDBJ whole genome shotgun (WGS) entry which is preliminary data.</text>
</comment>
<proteinExistence type="inferred from homology"/>
<dbReference type="PANTHER" id="PTHR42928:SF3">
    <property type="entry name" value="UPF0065 PROTEIN YFLP"/>
    <property type="match status" value="1"/>
</dbReference>
<dbReference type="Proteomes" id="UP001320831">
    <property type="component" value="Unassembled WGS sequence"/>
</dbReference>
<keyword evidence="4" id="KW-1185">Reference proteome</keyword>
<dbReference type="Pfam" id="PF03401">
    <property type="entry name" value="TctC"/>
    <property type="match status" value="1"/>
</dbReference>
<dbReference type="InterPro" id="IPR042100">
    <property type="entry name" value="Bug_dom1"/>
</dbReference>
<organism evidence="3 4">
    <name type="scientific">Chelativorans salis</name>
    <dbReference type="NCBI Taxonomy" id="2978478"/>
    <lineage>
        <taxon>Bacteria</taxon>
        <taxon>Pseudomonadati</taxon>
        <taxon>Pseudomonadota</taxon>
        <taxon>Alphaproteobacteria</taxon>
        <taxon>Hyphomicrobiales</taxon>
        <taxon>Phyllobacteriaceae</taxon>
        <taxon>Chelativorans</taxon>
    </lineage>
</organism>
<feature type="signal peptide" evidence="2">
    <location>
        <begin position="1"/>
        <end position="25"/>
    </location>
</feature>
<protein>
    <submittedName>
        <fullName evidence="3">Tripartite tricarboxylate transporter substrate-binding protein</fullName>
    </submittedName>
</protein>
<evidence type="ECO:0000313" key="3">
    <source>
        <dbReference type="EMBL" id="MCT7376780.1"/>
    </source>
</evidence>
<accession>A0ABT2LQE8</accession>
<comment type="similarity">
    <text evidence="1">Belongs to the UPF0065 (bug) family.</text>
</comment>
<keyword evidence="2" id="KW-0732">Signal</keyword>
<dbReference type="EMBL" id="JAOCZP010000005">
    <property type="protein sequence ID" value="MCT7376780.1"/>
    <property type="molecule type" value="Genomic_DNA"/>
</dbReference>